<keyword evidence="3" id="KW-1185">Reference proteome</keyword>
<evidence type="ECO:0000259" key="1">
    <source>
        <dbReference type="Pfam" id="PF04273"/>
    </source>
</evidence>
<dbReference type="OrthoDB" id="9805710at2"/>
<evidence type="ECO:0000313" key="2">
    <source>
        <dbReference type="EMBL" id="MXP44718.1"/>
    </source>
</evidence>
<dbReference type="InterPro" id="IPR029021">
    <property type="entry name" value="Prot-tyrosine_phosphatase-like"/>
</dbReference>
<dbReference type="AlphaFoldDB" id="A0A845B303"/>
<dbReference type="RefSeq" id="WP_160756278.1">
    <property type="nucleotide sequence ID" value="NZ_WTYL01000002.1"/>
</dbReference>
<organism evidence="2 3">
    <name type="scientific">Allopontixanthobacter sediminis</name>
    <dbReference type="NCBI Taxonomy" id="1689985"/>
    <lineage>
        <taxon>Bacteria</taxon>
        <taxon>Pseudomonadati</taxon>
        <taxon>Pseudomonadota</taxon>
        <taxon>Alphaproteobacteria</taxon>
        <taxon>Sphingomonadales</taxon>
        <taxon>Erythrobacteraceae</taxon>
        <taxon>Allopontixanthobacter</taxon>
    </lineage>
</organism>
<comment type="caution">
    <text evidence="2">The sequence shown here is derived from an EMBL/GenBank/DDBJ whole genome shotgun (WGS) entry which is preliminary data.</text>
</comment>
<dbReference type="Proteomes" id="UP000431922">
    <property type="component" value="Unassembled WGS sequence"/>
</dbReference>
<proteinExistence type="predicted"/>
<dbReference type="InterPro" id="IPR005939">
    <property type="entry name" value="BLH_phosphatase-like"/>
</dbReference>
<sequence length="145" mass="15600">MSQFRRLSDSFMASPQISLEDIGAAQKQGVTLIVCNRPDDEDPGQPSSSEVRDAAGDKNIEFVWIPISGGNFSDAQIGEMIDALDSAEGQVLAYCRSGTRSTLLWALAEASKGADPDVLEQQAALAGYDLAPVRPAMEELAQRRK</sequence>
<accession>A0A845B303</accession>
<dbReference type="Pfam" id="PF04273">
    <property type="entry name" value="BLH_phosphatase"/>
    <property type="match status" value="1"/>
</dbReference>
<dbReference type="GO" id="GO:0016787">
    <property type="term" value="F:hydrolase activity"/>
    <property type="evidence" value="ECO:0007669"/>
    <property type="project" value="InterPro"/>
</dbReference>
<feature type="domain" description="Beta-lactamase hydrolase-like protein phosphatase-like" evidence="1">
    <location>
        <begin position="4"/>
        <end position="110"/>
    </location>
</feature>
<reference evidence="2 3" key="1">
    <citation type="submission" date="2019-12" db="EMBL/GenBank/DDBJ databases">
        <title>Genomic-based taxomic classification of the family Erythrobacteraceae.</title>
        <authorList>
            <person name="Xu L."/>
        </authorList>
    </citation>
    <scope>NUCLEOTIDE SEQUENCE [LARGE SCALE GENOMIC DNA]</scope>
    <source>
        <strain evidence="2 3">KCTC 42453</strain>
    </source>
</reference>
<dbReference type="SUPFAM" id="SSF52799">
    <property type="entry name" value="(Phosphotyrosine protein) phosphatases II"/>
    <property type="match status" value="1"/>
</dbReference>
<protein>
    <submittedName>
        <fullName evidence="2">TIGR01244 family phosphatase</fullName>
    </submittedName>
</protein>
<dbReference type="EMBL" id="WTYL01000002">
    <property type="protein sequence ID" value="MXP44718.1"/>
    <property type="molecule type" value="Genomic_DNA"/>
</dbReference>
<evidence type="ECO:0000313" key="3">
    <source>
        <dbReference type="Proteomes" id="UP000431922"/>
    </source>
</evidence>
<name>A0A845B303_9SPHN</name>
<dbReference type="NCBIfam" id="TIGR01244">
    <property type="entry name" value="TIGR01244 family sulfur transferase"/>
    <property type="match status" value="1"/>
</dbReference>
<dbReference type="Gene3D" id="3.90.190.10">
    <property type="entry name" value="Protein tyrosine phosphatase superfamily"/>
    <property type="match status" value="1"/>
</dbReference>
<gene>
    <name evidence="2" type="ORF">GRI65_09650</name>
</gene>